<dbReference type="GO" id="GO:0003676">
    <property type="term" value="F:nucleic acid binding"/>
    <property type="evidence" value="ECO:0007669"/>
    <property type="project" value="InterPro"/>
</dbReference>
<keyword evidence="6" id="KW-1185">Reference proteome</keyword>
<dbReference type="SUPFAM" id="SSF53098">
    <property type="entry name" value="Ribonuclease H-like"/>
    <property type="match status" value="1"/>
</dbReference>
<gene>
    <name evidence="5" type="ORF">EXE57_18235</name>
</gene>
<dbReference type="InterPro" id="IPR013520">
    <property type="entry name" value="Ribonucl_H"/>
</dbReference>
<dbReference type="OrthoDB" id="190275at2"/>
<name>A0A4P7GPT5_9ACTN</name>
<reference evidence="5 6" key="1">
    <citation type="submission" date="2019-03" db="EMBL/GenBank/DDBJ databases">
        <title>Three New Species of Nocardioides, Nocardioides euryhalodurans sp. nov., Nocardioides seonyuensis sp. nov. and Nocardioides eburneoflavus sp. nov., Iolated from Soil.</title>
        <authorList>
            <person name="Roh S.G."/>
            <person name="Lee C."/>
            <person name="Kim M.-K."/>
            <person name="Kim S.B."/>
        </authorList>
    </citation>
    <scope>NUCLEOTIDE SEQUENCE [LARGE SCALE GENOMIC DNA]</scope>
    <source>
        <strain evidence="5 6">MMS17-SY117</strain>
    </source>
</reference>
<evidence type="ECO:0000313" key="5">
    <source>
        <dbReference type="EMBL" id="QBR94004.1"/>
    </source>
</evidence>
<dbReference type="CDD" id="cd06127">
    <property type="entry name" value="DEDDh"/>
    <property type="match status" value="1"/>
</dbReference>
<dbReference type="PANTHER" id="PTHR30231:SF4">
    <property type="entry name" value="PROTEIN NEN2"/>
    <property type="match status" value="1"/>
</dbReference>
<evidence type="ECO:0000256" key="2">
    <source>
        <dbReference type="ARBA" id="ARBA00022801"/>
    </source>
</evidence>
<dbReference type="KEGG" id="noy:EXE57_18235"/>
<dbReference type="Pfam" id="PF00929">
    <property type="entry name" value="RNase_T"/>
    <property type="match status" value="1"/>
</dbReference>
<dbReference type="InterPro" id="IPR036397">
    <property type="entry name" value="RNaseH_sf"/>
</dbReference>
<dbReference type="GO" id="GO:0008408">
    <property type="term" value="F:3'-5' exonuclease activity"/>
    <property type="evidence" value="ECO:0007669"/>
    <property type="project" value="TreeGrafter"/>
</dbReference>
<accession>A0A4P7GPT5</accession>
<dbReference type="GO" id="GO:0005829">
    <property type="term" value="C:cytosol"/>
    <property type="evidence" value="ECO:0007669"/>
    <property type="project" value="TreeGrafter"/>
</dbReference>
<dbReference type="Gene3D" id="3.30.420.10">
    <property type="entry name" value="Ribonuclease H-like superfamily/Ribonuclease H"/>
    <property type="match status" value="1"/>
</dbReference>
<dbReference type="SMART" id="SM00479">
    <property type="entry name" value="EXOIII"/>
    <property type="match status" value="1"/>
</dbReference>
<dbReference type="PANTHER" id="PTHR30231">
    <property type="entry name" value="DNA POLYMERASE III SUBUNIT EPSILON"/>
    <property type="match status" value="1"/>
</dbReference>
<dbReference type="EMBL" id="CP038267">
    <property type="protein sequence ID" value="QBR94004.1"/>
    <property type="molecule type" value="Genomic_DNA"/>
</dbReference>
<dbReference type="Proteomes" id="UP000294894">
    <property type="component" value="Chromosome"/>
</dbReference>
<dbReference type="AlphaFoldDB" id="A0A4P7GPT5"/>
<organism evidence="5 6">
    <name type="scientific">Nocardioides euryhalodurans</name>
    <dbReference type="NCBI Taxonomy" id="2518370"/>
    <lineage>
        <taxon>Bacteria</taxon>
        <taxon>Bacillati</taxon>
        <taxon>Actinomycetota</taxon>
        <taxon>Actinomycetes</taxon>
        <taxon>Propionibacteriales</taxon>
        <taxon>Nocardioidaceae</taxon>
        <taxon>Nocardioides</taxon>
    </lineage>
</organism>
<evidence type="ECO:0000256" key="3">
    <source>
        <dbReference type="ARBA" id="ARBA00022839"/>
    </source>
</evidence>
<keyword evidence="2" id="KW-0378">Hydrolase</keyword>
<protein>
    <submittedName>
        <fullName evidence="5">3'-5' exonuclease</fullName>
    </submittedName>
</protein>
<evidence type="ECO:0000259" key="4">
    <source>
        <dbReference type="SMART" id="SM00479"/>
    </source>
</evidence>
<dbReference type="InterPro" id="IPR012337">
    <property type="entry name" value="RNaseH-like_sf"/>
</dbReference>
<evidence type="ECO:0000313" key="6">
    <source>
        <dbReference type="Proteomes" id="UP000294894"/>
    </source>
</evidence>
<keyword evidence="1" id="KW-0540">Nuclease</keyword>
<feature type="domain" description="Exonuclease" evidence="4">
    <location>
        <begin position="13"/>
        <end position="186"/>
    </location>
</feature>
<evidence type="ECO:0000256" key="1">
    <source>
        <dbReference type="ARBA" id="ARBA00022722"/>
    </source>
</evidence>
<proteinExistence type="predicted"/>
<keyword evidence="3 5" id="KW-0269">Exonuclease</keyword>
<sequence length="233" mass="25201">MVIPERTPLADLSLLAVDLETSGLDPATERVLAIGFVPVDGFRVPLGGARRLLVGGDGGPGAAVVIHGLTHDDLATGRPLPEVLAELRAALEGRVLLAHHAPFDVAFLRAAFGSVGEELPDVPVVCTMDLQRRLLTRGGGELPRGALRLWRARDRFGLPPVRAHDALGDALACAELYLAQVAELGAAGTLTLADVRRREPSLLRRLRRRWRRWRWARRRSRVRAGPGVSGGSR</sequence>